<feature type="transmembrane region" description="Helical" evidence="1">
    <location>
        <begin position="102"/>
        <end position="133"/>
    </location>
</feature>
<keyword evidence="1" id="KW-0472">Membrane</keyword>
<evidence type="ECO:0000313" key="2">
    <source>
        <dbReference type="EMBL" id="GFD32157.1"/>
    </source>
</evidence>
<reference evidence="2" key="1">
    <citation type="journal article" date="2019" name="Sci. Rep.">
        <title>Draft genome of Tanacetum cinerariifolium, the natural source of mosquito coil.</title>
        <authorList>
            <person name="Yamashiro T."/>
            <person name="Shiraishi A."/>
            <person name="Satake H."/>
            <person name="Nakayama K."/>
        </authorList>
    </citation>
    <scope>NUCLEOTIDE SEQUENCE</scope>
</reference>
<proteinExistence type="predicted"/>
<name>A0A699VAL7_TANCI</name>
<accession>A0A699VAL7</accession>
<keyword evidence="1" id="KW-1133">Transmembrane helix</keyword>
<gene>
    <name evidence="2" type="ORF">Tci_904126</name>
</gene>
<protein>
    <submittedName>
        <fullName evidence="2">Uncharacterized protein</fullName>
    </submittedName>
</protein>
<dbReference type="EMBL" id="BKCJ011421208">
    <property type="protein sequence ID" value="GFD32157.1"/>
    <property type="molecule type" value="Genomic_DNA"/>
</dbReference>
<keyword evidence="1" id="KW-0812">Transmembrane</keyword>
<feature type="non-terminal residue" evidence="2">
    <location>
        <position position="158"/>
    </location>
</feature>
<evidence type="ECO:0000256" key="1">
    <source>
        <dbReference type="SAM" id="Phobius"/>
    </source>
</evidence>
<organism evidence="2">
    <name type="scientific">Tanacetum cinerariifolium</name>
    <name type="common">Dalmatian daisy</name>
    <name type="synonym">Chrysanthemum cinerariifolium</name>
    <dbReference type="NCBI Taxonomy" id="118510"/>
    <lineage>
        <taxon>Eukaryota</taxon>
        <taxon>Viridiplantae</taxon>
        <taxon>Streptophyta</taxon>
        <taxon>Embryophyta</taxon>
        <taxon>Tracheophyta</taxon>
        <taxon>Spermatophyta</taxon>
        <taxon>Magnoliopsida</taxon>
        <taxon>eudicotyledons</taxon>
        <taxon>Gunneridae</taxon>
        <taxon>Pentapetalae</taxon>
        <taxon>asterids</taxon>
        <taxon>campanulids</taxon>
        <taxon>Asterales</taxon>
        <taxon>Asteraceae</taxon>
        <taxon>Asteroideae</taxon>
        <taxon>Anthemideae</taxon>
        <taxon>Anthemidinae</taxon>
        <taxon>Tanacetum</taxon>
    </lineage>
</organism>
<sequence>MIIISSPPISSISVGSERVEKARIQGTFRSGSVVEGLHPDLGGSAAQHTQLFGGCTRYVDQPAASVWTTVVDADHDLAIIVQVGDLHAGAERQLAMRGGQGVLVETFTAGGALALMLGAVIGGAACCVVAVWIDDAFTGATGQQRKQGASAEEPPHGS</sequence>
<dbReference type="AlphaFoldDB" id="A0A699VAL7"/>
<comment type="caution">
    <text evidence="2">The sequence shown here is derived from an EMBL/GenBank/DDBJ whole genome shotgun (WGS) entry which is preliminary data.</text>
</comment>